<accession>X1GH28</accession>
<organism evidence="1">
    <name type="scientific">marine sediment metagenome</name>
    <dbReference type="NCBI Taxonomy" id="412755"/>
    <lineage>
        <taxon>unclassified sequences</taxon>
        <taxon>metagenomes</taxon>
        <taxon>ecological metagenomes</taxon>
    </lineage>
</organism>
<reference evidence="1" key="1">
    <citation type="journal article" date="2014" name="Front. Microbiol.">
        <title>High frequency of phylogenetically diverse reductive dehalogenase-homologous genes in deep subseafloor sedimentary metagenomes.</title>
        <authorList>
            <person name="Kawai M."/>
            <person name="Futagami T."/>
            <person name="Toyoda A."/>
            <person name="Takaki Y."/>
            <person name="Nishi S."/>
            <person name="Hori S."/>
            <person name="Arai W."/>
            <person name="Tsubouchi T."/>
            <person name="Morono Y."/>
            <person name="Uchiyama I."/>
            <person name="Ito T."/>
            <person name="Fujiyama A."/>
            <person name="Inagaki F."/>
            <person name="Takami H."/>
        </authorList>
    </citation>
    <scope>NUCLEOTIDE SEQUENCE</scope>
    <source>
        <strain evidence="1">Expedition CK06-06</strain>
    </source>
</reference>
<dbReference type="AlphaFoldDB" id="X1GH28"/>
<sequence>KIKALKQLRLDVPQITELAIRLNKRGINISPHTLKVEDMVESLCLYI</sequence>
<name>X1GH28_9ZZZZ</name>
<comment type="caution">
    <text evidence="1">The sequence shown here is derived from an EMBL/GenBank/DDBJ whole genome shotgun (WGS) entry which is preliminary data.</text>
</comment>
<dbReference type="EMBL" id="BARU01023790">
    <property type="protein sequence ID" value="GAH57226.1"/>
    <property type="molecule type" value="Genomic_DNA"/>
</dbReference>
<protein>
    <submittedName>
        <fullName evidence="1">Uncharacterized protein</fullName>
    </submittedName>
</protein>
<feature type="non-terminal residue" evidence="1">
    <location>
        <position position="1"/>
    </location>
</feature>
<gene>
    <name evidence="1" type="ORF">S03H2_38569</name>
</gene>
<proteinExistence type="predicted"/>
<evidence type="ECO:0000313" key="1">
    <source>
        <dbReference type="EMBL" id="GAH57226.1"/>
    </source>
</evidence>